<accession>A0A6J4VZS7</accession>
<evidence type="ECO:0000259" key="1">
    <source>
        <dbReference type="Pfam" id="PF13482"/>
    </source>
</evidence>
<dbReference type="InterPro" id="IPR011990">
    <property type="entry name" value="TPR-like_helical_dom_sf"/>
</dbReference>
<dbReference type="Pfam" id="PF13482">
    <property type="entry name" value="RNase_H_2"/>
    <property type="match status" value="1"/>
</dbReference>
<sequence length="442" mass="47782">MSTAESGNGVSQTAAVPNSQALRDRLAALQGRAIAPRIAPAAVAPARAVTIEGGREEATPFGPCYLIEREYTLDHQHGPHPLGALRRISPALLAALGGDPRLAALPHEQLVLLDTETTGLAGGTGTHVFLVGLGFLRVAPDGATTFVVRQYFLRHLREERALLHALGATLGGFGALVSFNGKSFDWPLLTTRFVLARLAGQGKAGGWPHLDLLHSARRVWKHRLRSCSLGTLEAEILGVQRASDVPSALIPELYFRYLRDADVRPLLPVLAHNEADIVSLLSLLIHLGNLLGAHSTPTPPALIGSLRGADRYGLATLHAALGQEGASIAAYRAALADPTLTPPLRRAARLALALALKRARRWDEAVPLWRECSKAEARRRVPDPWAHIELAKYFEHIARDHAAAIGMVEAAITLLALRNIPTWRDELAYRLARLQRKAALRA</sequence>
<feature type="domain" description="YprB ribonuclease H-like" evidence="1">
    <location>
        <begin position="112"/>
        <end position="287"/>
    </location>
</feature>
<proteinExistence type="predicted"/>
<name>A0A6J4VZS7_9BACT</name>
<dbReference type="AlphaFoldDB" id="A0A6J4VZS7"/>
<dbReference type="EMBL" id="CADCWN010000419">
    <property type="protein sequence ID" value="CAA9590857.1"/>
    <property type="molecule type" value="Genomic_DNA"/>
</dbReference>
<reference evidence="2" key="1">
    <citation type="submission" date="2020-02" db="EMBL/GenBank/DDBJ databases">
        <authorList>
            <person name="Meier V. D."/>
        </authorList>
    </citation>
    <scope>NUCLEOTIDE SEQUENCE</scope>
    <source>
        <strain evidence="2">AVDCRST_MAG18</strain>
    </source>
</reference>
<dbReference type="InterPro" id="IPR038720">
    <property type="entry name" value="YprB_RNase_H-like_dom"/>
</dbReference>
<dbReference type="Gene3D" id="1.25.40.10">
    <property type="entry name" value="Tetratricopeptide repeat domain"/>
    <property type="match status" value="1"/>
</dbReference>
<dbReference type="SUPFAM" id="SSF53098">
    <property type="entry name" value="Ribonuclease H-like"/>
    <property type="match status" value="1"/>
</dbReference>
<dbReference type="GO" id="GO:0003676">
    <property type="term" value="F:nucleic acid binding"/>
    <property type="evidence" value="ECO:0007669"/>
    <property type="project" value="InterPro"/>
</dbReference>
<evidence type="ECO:0000313" key="2">
    <source>
        <dbReference type="EMBL" id="CAA9590857.1"/>
    </source>
</evidence>
<organism evidence="2">
    <name type="scientific">uncultured Thermomicrobiales bacterium</name>
    <dbReference type="NCBI Taxonomy" id="1645740"/>
    <lineage>
        <taxon>Bacteria</taxon>
        <taxon>Pseudomonadati</taxon>
        <taxon>Thermomicrobiota</taxon>
        <taxon>Thermomicrobia</taxon>
        <taxon>Thermomicrobiales</taxon>
        <taxon>environmental samples</taxon>
    </lineage>
</organism>
<dbReference type="PANTHER" id="PTHR38462">
    <property type="entry name" value="EXONUCLEASE-LIKE PROTEIN"/>
    <property type="match status" value="1"/>
</dbReference>
<dbReference type="InterPro" id="IPR036397">
    <property type="entry name" value="RNaseH_sf"/>
</dbReference>
<gene>
    <name evidence="2" type="ORF">AVDCRST_MAG18-5231</name>
</gene>
<dbReference type="Gene3D" id="3.30.420.10">
    <property type="entry name" value="Ribonuclease H-like superfamily/Ribonuclease H"/>
    <property type="match status" value="1"/>
</dbReference>
<dbReference type="InterPro" id="IPR012337">
    <property type="entry name" value="RNaseH-like_sf"/>
</dbReference>
<protein>
    <recommendedName>
        <fullName evidence="1">YprB ribonuclease H-like domain-containing protein</fullName>
    </recommendedName>
</protein>
<dbReference type="PANTHER" id="PTHR38462:SF1">
    <property type="entry name" value="YPRB RIBONUCLEASE H-LIKE DOMAIN-CONTAINING PROTEIN"/>
    <property type="match status" value="1"/>
</dbReference>